<feature type="transmembrane region" description="Helical" evidence="1">
    <location>
        <begin position="47"/>
        <end position="64"/>
    </location>
</feature>
<dbReference type="GeneID" id="68572840"/>
<proteinExistence type="predicted"/>
<keyword evidence="1" id="KW-0472">Membrane</keyword>
<dbReference type="RefSeq" id="WP_227262218.1">
    <property type="nucleotide sequence ID" value="NZ_BAAADU010000002.1"/>
</dbReference>
<protein>
    <recommendedName>
        <fullName evidence="4">DUF4129 domain-containing protein</fullName>
    </recommendedName>
</protein>
<reference evidence="2 3" key="1">
    <citation type="journal article" date="2019" name="Int. J. Syst. Evol. Microbiol.">
        <title>The Global Catalogue of Microorganisms (GCM) 10K type strain sequencing project: providing services to taxonomists for standard genome sequencing and annotation.</title>
        <authorList>
            <consortium name="The Broad Institute Genomics Platform"/>
            <consortium name="The Broad Institute Genome Sequencing Center for Infectious Disease"/>
            <person name="Wu L."/>
            <person name="Ma J."/>
        </authorList>
    </citation>
    <scope>NUCLEOTIDE SEQUENCE [LARGE SCALE GENOMIC DNA]</scope>
    <source>
        <strain evidence="2 3">JCM 16327</strain>
    </source>
</reference>
<dbReference type="InterPro" id="IPR055693">
    <property type="entry name" value="DUF7269"/>
</dbReference>
<dbReference type="EMBL" id="BAAADU010000002">
    <property type="protein sequence ID" value="GAA0659280.1"/>
    <property type="molecule type" value="Genomic_DNA"/>
</dbReference>
<gene>
    <name evidence="2" type="ORF">GCM10009019_24730</name>
</gene>
<evidence type="ECO:0000313" key="2">
    <source>
        <dbReference type="EMBL" id="GAA0659280.1"/>
    </source>
</evidence>
<evidence type="ECO:0008006" key="4">
    <source>
        <dbReference type="Google" id="ProtNLM"/>
    </source>
</evidence>
<comment type="caution">
    <text evidence="2">The sequence shown here is derived from an EMBL/GenBank/DDBJ whole genome shotgun (WGS) entry which is preliminary data.</text>
</comment>
<dbReference type="Pfam" id="PF23933">
    <property type="entry name" value="DUF7269"/>
    <property type="match status" value="1"/>
</dbReference>
<evidence type="ECO:0000313" key="3">
    <source>
        <dbReference type="Proteomes" id="UP001500194"/>
    </source>
</evidence>
<organism evidence="2 3">
    <name type="scientific">Salarchaeum japonicum</name>
    <dbReference type="NCBI Taxonomy" id="555573"/>
    <lineage>
        <taxon>Archaea</taxon>
        <taxon>Methanobacteriati</taxon>
        <taxon>Methanobacteriota</taxon>
        <taxon>Stenosarchaea group</taxon>
        <taxon>Halobacteria</taxon>
        <taxon>Halobacteriales</taxon>
        <taxon>Halobacteriaceae</taxon>
    </lineage>
</organism>
<keyword evidence="3" id="KW-1185">Reference proteome</keyword>
<keyword evidence="1" id="KW-0812">Transmembrane</keyword>
<sequence>MRLRTWLGGTVGLASLAAAYLYTHRPRLVESVAPLANVQDALGGVEPTPVLAGLGALLTLYAALRAWRPFQQSRTPAEGSAAARFAAYRERPPEFVYGDDRTRTAAAMDDTVADAVAGSPDALTTTRAAFRSTAVAVLELDDGVDDADAAVAQGSWTDDRVAAAFLADDASYPLLSRLRSWVDPAAARERRVERALAAIEERRERDE</sequence>
<evidence type="ECO:0000256" key="1">
    <source>
        <dbReference type="SAM" id="Phobius"/>
    </source>
</evidence>
<name>A0AAV3T3K6_9EURY</name>
<dbReference type="Proteomes" id="UP001500194">
    <property type="component" value="Unassembled WGS sequence"/>
</dbReference>
<keyword evidence="1" id="KW-1133">Transmembrane helix</keyword>
<dbReference type="AlphaFoldDB" id="A0AAV3T3K6"/>
<accession>A0AAV3T3K6</accession>